<evidence type="ECO:0000313" key="2">
    <source>
        <dbReference type="EMBL" id="PON47760.1"/>
    </source>
</evidence>
<comment type="caution">
    <text evidence="2">The sequence shown here is derived from an EMBL/GenBank/DDBJ whole genome shotgun (WGS) entry which is preliminary data.</text>
</comment>
<sequence>MAATPDPVKVGASERGHDEGKKGAICSKSRDMVTSLKARVSQLKFNLGMLGERIDDIDGLAMVWRPRMRRSTAASKMCLVG</sequence>
<reference evidence="3" key="1">
    <citation type="submission" date="2016-06" db="EMBL/GenBank/DDBJ databases">
        <title>Parallel loss of symbiosis genes in relatives of nitrogen-fixing non-legume Parasponia.</title>
        <authorList>
            <person name="Van Velzen R."/>
            <person name="Holmer R."/>
            <person name="Bu F."/>
            <person name="Rutten L."/>
            <person name="Van Zeijl A."/>
            <person name="Liu W."/>
            <person name="Santuari L."/>
            <person name="Cao Q."/>
            <person name="Sharma T."/>
            <person name="Shen D."/>
            <person name="Roswanjaya Y."/>
            <person name="Wardhani T."/>
            <person name="Kalhor M.S."/>
            <person name="Jansen J."/>
            <person name="Van den Hoogen J."/>
            <person name="Gungor B."/>
            <person name="Hartog M."/>
            <person name="Hontelez J."/>
            <person name="Verver J."/>
            <person name="Yang W.-C."/>
            <person name="Schijlen E."/>
            <person name="Repin R."/>
            <person name="Schilthuizen M."/>
            <person name="Schranz E."/>
            <person name="Heidstra R."/>
            <person name="Miyata K."/>
            <person name="Fedorova E."/>
            <person name="Kohlen W."/>
            <person name="Bisseling T."/>
            <person name="Smit S."/>
            <person name="Geurts R."/>
        </authorList>
    </citation>
    <scope>NUCLEOTIDE SEQUENCE [LARGE SCALE GENOMIC DNA]</scope>
    <source>
        <strain evidence="3">cv. WU1-14</strain>
    </source>
</reference>
<gene>
    <name evidence="2" type="ORF">PanWU01x14_242270</name>
</gene>
<organism evidence="2 3">
    <name type="scientific">Parasponia andersonii</name>
    <name type="common">Sponia andersonii</name>
    <dbReference type="NCBI Taxonomy" id="3476"/>
    <lineage>
        <taxon>Eukaryota</taxon>
        <taxon>Viridiplantae</taxon>
        <taxon>Streptophyta</taxon>
        <taxon>Embryophyta</taxon>
        <taxon>Tracheophyta</taxon>
        <taxon>Spermatophyta</taxon>
        <taxon>Magnoliopsida</taxon>
        <taxon>eudicotyledons</taxon>
        <taxon>Gunneridae</taxon>
        <taxon>Pentapetalae</taxon>
        <taxon>rosids</taxon>
        <taxon>fabids</taxon>
        <taxon>Rosales</taxon>
        <taxon>Cannabaceae</taxon>
        <taxon>Parasponia</taxon>
    </lineage>
</organism>
<name>A0A2P5BG39_PARAD</name>
<dbReference type="AlphaFoldDB" id="A0A2P5BG39"/>
<feature type="region of interest" description="Disordered" evidence="1">
    <location>
        <begin position="1"/>
        <end position="25"/>
    </location>
</feature>
<accession>A0A2P5BG39</accession>
<evidence type="ECO:0000256" key="1">
    <source>
        <dbReference type="SAM" id="MobiDB-lite"/>
    </source>
</evidence>
<dbReference type="Proteomes" id="UP000237105">
    <property type="component" value="Unassembled WGS sequence"/>
</dbReference>
<evidence type="ECO:0000313" key="3">
    <source>
        <dbReference type="Proteomes" id="UP000237105"/>
    </source>
</evidence>
<protein>
    <submittedName>
        <fullName evidence="2">Uncharacterized protein</fullName>
    </submittedName>
</protein>
<dbReference type="EMBL" id="JXTB01000289">
    <property type="protein sequence ID" value="PON47760.1"/>
    <property type="molecule type" value="Genomic_DNA"/>
</dbReference>
<keyword evidence="3" id="KW-1185">Reference proteome</keyword>
<feature type="compositionally biased region" description="Basic and acidic residues" evidence="1">
    <location>
        <begin position="12"/>
        <end position="22"/>
    </location>
</feature>
<proteinExistence type="predicted"/>